<feature type="transmembrane region" description="Helical" evidence="5">
    <location>
        <begin position="369"/>
        <end position="390"/>
    </location>
</feature>
<dbReference type="Proteomes" id="UP000656804">
    <property type="component" value="Unassembled WGS sequence"/>
</dbReference>
<feature type="transmembrane region" description="Helical" evidence="5">
    <location>
        <begin position="137"/>
        <end position="157"/>
    </location>
</feature>
<protein>
    <submittedName>
        <fullName evidence="7">MFS transporter</fullName>
    </submittedName>
</protein>
<dbReference type="InterPro" id="IPR036259">
    <property type="entry name" value="MFS_trans_sf"/>
</dbReference>
<dbReference type="Pfam" id="PF07690">
    <property type="entry name" value="MFS_1"/>
    <property type="match status" value="1"/>
</dbReference>
<evidence type="ECO:0000313" key="7">
    <source>
        <dbReference type="EMBL" id="MBF4161118.1"/>
    </source>
</evidence>
<feature type="transmembrane region" description="Helical" evidence="5">
    <location>
        <begin position="12"/>
        <end position="34"/>
    </location>
</feature>
<dbReference type="SUPFAM" id="SSF103473">
    <property type="entry name" value="MFS general substrate transporter"/>
    <property type="match status" value="1"/>
</dbReference>
<evidence type="ECO:0000256" key="2">
    <source>
        <dbReference type="ARBA" id="ARBA00022692"/>
    </source>
</evidence>
<dbReference type="PANTHER" id="PTHR42910">
    <property type="entry name" value="TRANSPORTER SCO4007-RELATED"/>
    <property type="match status" value="1"/>
</dbReference>
<reference evidence="7" key="1">
    <citation type="submission" date="2020-11" db="EMBL/GenBank/DDBJ databases">
        <title>Nocardioides sp. CBS4Y-1, whole genome shotgun sequence.</title>
        <authorList>
            <person name="Tuo L."/>
        </authorList>
    </citation>
    <scope>NUCLEOTIDE SEQUENCE</scope>
    <source>
        <strain evidence="7">CBS4Y-1</strain>
    </source>
</reference>
<dbReference type="RefSeq" id="WP_194502379.1">
    <property type="nucleotide sequence ID" value="NZ_JADIVZ010000002.1"/>
</dbReference>
<dbReference type="InterPro" id="IPR011701">
    <property type="entry name" value="MFS"/>
</dbReference>
<feature type="transmembrane region" description="Helical" evidence="5">
    <location>
        <begin position="83"/>
        <end position="100"/>
    </location>
</feature>
<evidence type="ECO:0000256" key="3">
    <source>
        <dbReference type="ARBA" id="ARBA00022989"/>
    </source>
</evidence>
<organism evidence="7 8">
    <name type="scientific">Nocardioides acrostichi</name>
    <dbReference type="NCBI Taxonomy" id="2784339"/>
    <lineage>
        <taxon>Bacteria</taxon>
        <taxon>Bacillati</taxon>
        <taxon>Actinomycetota</taxon>
        <taxon>Actinomycetes</taxon>
        <taxon>Propionibacteriales</taxon>
        <taxon>Nocardioidaceae</taxon>
        <taxon>Nocardioides</taxon>
    </lineage>
</organism>
<evidence type="ECO:0000256" key="1">
    <source>
        <dbReference type="ARBA" id="ARBA00004651"/>
    </source>
</evidence>
<dbReference type="PROSITE" id="PS50850">
    <property type="entry name" value="MFS"/>
    <property type="match status" value="1"/>
</dbReference>
<gene>
    <name evidence="7" type="ORF">ISG29_05400</name>
</gene>
<dbReference type="Gene3D" id="1.20.1250.20">
    <property type="entry name" value="MFS general substrate transporter like domains"/>
    <property type="match status" value="1"/>
</dbReference>
<feature type="transmembrane region" description="Helical" evidence="5">
    <location>
        <begin position="54"/>
        <end position="71"/>
    </location>
</feature>
<feature type="transmembrane region" description="Helical" evidence="5">
    <location>
        <begin position="343"/>
        <end position="363"/>
    </location>
</feature>
<dbReference type="AlphaFoldDB" id="A0A930UUK3"/>
<dbReference type="CDD" id="cd17324">
    <property type="entry name" value="MFS_NepI_like"/>
    <property type="match status" value="1"/>
</dbReference>
<keyword evidence="8" id="KW-1185">Reference proteome</keyword>
<feature type="transmembrane region" description="Helical" evidence="5">
    <location>
        <begin position="169"/>
        <end position="189"/>
    </location>
</feature>
<proteinExistence type="predicted"/>
<feature type="transmembrane region" description="Helical" evidence="5">
    <location>
        <begin position="249"/>
        <end position="268"/>
    </location>
</feature>
<keyword evidence="2 5" id="KW-0812">Transmembrane</keyword>
<name>A0A930UUK3_9ACTN</name>
<feature type="transmembrane region" description="Helical" evidence="5">
    <location>
        <begin position="223"/>
        <end position="243"/>
    </location>
</feature>
<feature type="transmembrane region" description="Helical" evidence="5">
    <location>
        <begin position="106"/>
        <end position="130"/>
    </location>
</feature>
<accession>A0A930UUK3</accession>
<dbReference type="EMBL" id="JADIVZ010000002">
    <property type="protein sequence ID" value="MBF4161118.1"/>
    <property type="molecule type" value="Genomic_DNA"/>
</dbReference>
<keyword evidence="3 5" id="KW-1133">Transmembrane helix</keyword>
<evidence type="ECO:0000313" key="8">
    <source>
        <dbReference type="Proteomes" id="UP000656804"/>
    </source>
</evidence>
<evidence type="ECO:0000259" key="6">
    <source>
        <dbReference type="PROSITE" id="PS50850"/>
    </source>
</evidence>
<sequence>MSASAAPPADELTRLHVALLALTSGLAVASLYYVQPLLAEIADAFDIGTGRASLLVTGTQAGYVLGLALVVPLGDVVDRRRMITVLMSASAVVLGLTAAAPAFALLLVAMVAIGLTASAAMVAVPFGAALAHPSRRAGVTGSVMGGLLLGILLARTASGALAEIGSWRLVFAVAAALGVALVVLTRTALPADSETKQHHSYGALLASIAGLVRREPALRARMWLGALSMFSFSAMWTSLTFLLARDYGYSELVIGLFGLAGVAGAMGAPVVGRFADKGHSARATTIAVLCVLLGWGLLWAGAHVLVLVIVGILVFDFGVQGTQITNQGRIYQLDPAQRGRITTAYMVAFFTGAVLGSVASGAAYAHGGWNLVCGLGVGVGVVALGSWALFARRGW</sequence>
<dbReference type="InterPro" id="IPR020846">
    <property type="entry name" value="MFS_dom"/>
</dbReference>
<keyword evidence="4 5" id="KW-0472">Membrane</keyword>
<dbReference type="GO" id="GO:0005886">
    <property type="term" value="C:plasma membrane"/>
    <property type="evidence" value="ECO:0007669"/>
    <property type="project" value="UniProtKB-SubCell"/>
</dbReference>
<feature type="domain" description="Major facilitator superfamily (MFS) profile" evidence="6">
    <location>
        <begin position="13"/>
        <end position="395"/>
    </location>
</feature>
<evidence type="ECO:0000256" key="4">
    <source>
        <dbReference type="ARBA" id="ARBA00023136"/>
    </source>
</evidence>
<dbReference type="GO" id="GO:0022857">
    <property type="term" value="F:transmembrane transporter activity"/>
    <property type="evidence" value="ECO:0007669"/>
    <property type="project" value="InterPro"/>
</dbReference>
<evidence type="ECO:0000256" key="5">
    <source>
        <dbReference type="SAM" id="Phobius"/>
    </source>
</evidence>
<comment type="subcellular location">
    <subcellularLocation>
        <location evidence="1">Cell membrane</location>
        <topology evidence="1">Multi-pass membrane protein</topology>
    </subcellularLocation>
</comment>
<feature type="transmembrane region" description="Helical" evidence="5">
    <location>
        <begin position="280"/>
        <end position="298"/>
    </location>
</feature>
<dbReference type="PANTHER" id="PTHR42910:SF1">
    <property type="entry name" value="MAJOR FACILITATOR SUPERFAMILY (MFS) PROFILE DOMAIN-CONTAINING PROTEIN"/>
    <property type="match status" value="1"/>
</dbReference>
<comment type="caution">
    <text evidence="7">The sequence shown here is derived from an EMBL/GenBank/DDBJ whole genome shotgun (WGS) entry which is preliminary data.</text>
</comment>